<gene>
    <name evidence="7" type="ORF">Z043_115547</name>
</gene>
<dbReference type="InterPro" id="IPR002049">
    <property type="entry name" value="LE_dom"/>
</dbReference>
<dbReference type="EMBL" id="JARO02005939">
    <property type="protein sequence ID" value="KPP65994.1"/>
    <property type="molecule type" value="Genomic_DNA"/>
</dbReference>
<dbReference type="PROSITE" id="PS01186">
    <property type="entry name" value="EGF_2"/>
    <property type="match status" value="7"/>
</dbReference>
<feature type="domain" description="EGF-like" evidence="6">
    <location>
        <begin position="345"/>
        <end position="380"/>
    </location>
</feature>
<evidence type="ECO:0000256" key="3">
    <source>
        <dbReference type="ARBA" id="ARBA00022737"/>
    </source>
</evidence>
<evidence type="ECO:0000256" key="5">
    <source>
        <dbReference type="PROSITE-ProRule" id="PRU00076"/>
    </source>
</evidence>
<dbReference type="PANTHER" id="PTHR24035:SF109">
    <property type="entry name" value="PROTEIN DRAPER"/>
    <property type="match status" value="1"/>
</dbReference>
<organism evidence="7 8">
    <name type="scientific">Scleropages formosus</name>
    <name type="common">Asian bonytongue</name>
    <name type="synonym">Osteoglossum formosum</name>
    <dbReference type="NCBI Taxonomy" id="113540"/>
    <lineage>
        <taxon>Eukaryota</taxon>
        <taxon>Metazoa</taxon>
        <taxon>Chordata</taxon>
        <taxon>Craniata</taxon>
        <taxon>Vertebrata</taxon>
        <taxon>Euteleostomi</taxon>
        <taxon>Actinopterygii</taxon>
        <taxon>Neopterygii</taxon>
        <taxon>Teleostei</taxon>
        <taxon>Osteoglossocephala</taxon>
        <taxon>Osteoglossomorpha</taxon>
        <taxon>Osteoglossiformes</taxon>
        <taxon>Osteoglossidae</taxon>
        <taxon>Scleropages</taxon>
    </lineage>
</organism>
<dbReference type="Proteomes" id="UP000034805">
    <property type="component" value="Unassembled WGS sequence"/>
</dbReference>
<dbReference type="GO" id="GO:0005509">
    <property type="term" value="F:calcium ion binding"/>
    <property type="evidence" value="ECO:0007669"/>
    <property type="project" value="InterPro"/>
</dbReference>
<dbReference type="PANTHER" id="PTHR24035">
    <property type="entry name" value="MULTIPLE EPIDERMAL GROWTH FACTOR-LIKE DOMAINS PROTEIN"/>
    <property type="match status" value="1"/>
</dbReference>
<dbReference type="InterPro" id="IPR000152">
    <property type="entry name" value="EGF-type_Asp/Asn_hydroxyl_site"/>
</dbReference>
<dbReference type="InterPro" id="IPR018097">
    <property type="entry name" value="EGF_Ca-bd_CS"/>
</dbReference>
<proteinExistence type="predicted"/>
<keyword evidence="1 5" id="KW-0245">EGF-like domain</keyword>
<dbReference type="FunFam" id="2.170.300.10:FF:000041">
    <property type="entry name" value="Tyrosine protein kinase receptor tie-1, putative"/>
    <property type="match status" value="2"/>
</dbReference>
<dbReference type="Pfam" id="PF07645">
    <property type="entry name" value="EGF_CA"/>
    <property type="match status" value="3"/>
</dbReference>
<dbReference type="PRINTS" id="PR00011">
    <property type="entry name" value="EGFLAMININ"/>
</dbReference>
<accession>A0A0P7UDZ2</accession>
<feature type="disulfide bond" evidence="5">
    <location>
        <begin position="370"/>
        <end position="379"/>
    </location>
</feature>
<sequence length="1351" mass="144530">MGDNHYKCACWPNYQLKSDGKHCELRDPCMEQNGGCAQLCSNERGQPECSCHSGYRRAADRKGCEDVDECSLGQAKCTHRCVNILGSFKCVCDPGFELGSDGNQCYRIEMEIVNSCENNNGGCSHTCEHTSNGPLCACNHGYELTTDRKNCVDRDECESGEACCSQFCRNYPGGYECSCKAGYTLHSNGCSCEDVDECLAGNSGCDHFCVNTLGSFECICRAGFRLDYDQRSCVRDELDIDEDGDEEELEVLRLPDLLLRQTPQLLHYSADLHSYEDDEGEDDLRAELRLASKSVCLDGSFGEECALSCDDCENGAACAVEGDRCDCLPGWTGIVCNKTCPQGTFGSACNSTCLCKNGGTCDPVTGRCHCPQGVEGNFCEAGCPQGFFGQNCIRRCNCPSNIPCHRLYGVCLCDPGLYGRFCHLASYKESVDFILPKVRIMLVPAGRMEQDVHRNAAVWWRTLWVAIRRMALVLASLVTMETGSVTLGFTEKAVHRDASVLLVYCVIPRLESVPRNVPQDFMGSDVNWEESHDSTTDHVSVHACDHGHFGVNCEMTCDCGGAPCDPQTGQCVCPAGKTGLACEKVGSWGKQCSHQCQCASGDLGCDPVNGRCVCEAGFTGDRCEQTEIICVCGFVSYRACALILEECAPGTYGSGCEQTCRCENRATCDHVSGACLCSSGWIGTFCETCAPITGALGAPCLPPRARAPRSALALMWRGHGAHARRSNLASFLAPLVLTGDVLSQLAACPGAFYGLHCGQMCERRNGARCDHITDACPCTPQLGRGPMPTRVVWPYLYEHRGSCDQVTDVCSSMSINACPPGMFGVNCTQQCQCPWDHQQCSPVTGECACLPGYHGNRCQLSKGPPEHPLEESTIMTAALFLSECPEGTYGLDCKKRCECANGGHCESITGTCECPPGFLGADCGVGELSYEVGADACGQVLHKCTSHVRVCSSACPPGRYGKDCNLTCRCGDGAQCHPATGRCSCTAGRAGQHCEQGVSLGSLSTLSEHPFAFPLERKGRFPSIAELCALPSSAEFGRATADVPLFNSKTDHGGHINGTFHVLHCAVALPKPAPGIASESGVSAPARAATEQRVTPVTGHAAAAWAGPGATAREGKYGAHCELDCACRSNGTCDRFTGACQCAAGFYGPSCQHGCPSGFFGQDCAYKCDCKNSQSCDRVTGRCLCPAGYQGSRCQRRDRCEKGTTASLCKPSVQLLHIIKKLTNEKWGDKWLRSRVITRVCPVGCAEGRFGPSCSLHCQCSHGGRCDAHNGRCMCLSPWMGPTCTEGNGLLTLGLVGAPERRLSCSCPVAHLAIKGLTPDLHTSCSERRVPGHTSSPLPSGVIGEASGCFT</sequence>
<comment type="caution">
    <text evidence="7">The sequence shown here is derived from an EMBL/GenBank/DDBJ whole genome shotgun (WGS) entry which is preliminary data.</text>
</comment>
<comment type="caution">
    <text evidence="5">Lacks conserved residue(s) required for the propagation of feature annotation.</text>
</comment>
<evidence type="ECO:0000259" key="6">
    <source>
        <dbReference type="PROSITE" id="PS50026"/>
    </source>
</evidence>
<keyword evidence="4 5" id="KW-1015">Disulfide bond</keyword>
<dbReference type="SUPFAM" id="SSF57184">
    <property type="entry name" value="Growth factor receptor domain"/>
    <property type="match status" value="3"/>
</dbReference>
<dbReference type="Pfam" id="PF14670">
    <property type="entry name" value="FXa_inhibition"/>
    <property type="match status" value="1"/>
</dbReference>
<dbReference type="PROSITE" id="PS50026">
    <property type="entry name" value="EGF_3"/>
    <property type="match status" value="4"/>
</dbReference>
<dbReference type="InterPro" id="IPR009030">
    <property type="entry name" value="Growth_fac_rcpt_cys_sf"/>
</dbReference>
<evidence type="ECO:0000256" key="1">
    <source>
        <dbReference type="ARBA" id="ARBA00022536"/>
    </source>
</evidence>
<dbReference type="PROSITE" id="PS01187">
    <property type="entry name" value="EGF_CA"/>
    <property type="match status" value="2"/>
</dbReference>
<feature type="disulfide bond" evidence="5">
    <location>
        <begin position="914"/>
        <end position="923"/>
    </location>
</feature>
<evidence type="ECO:0000256" key="4">
    <source>
        <dbReference type="ARBA" id="ARBA00023157"/>
    </source>
</evidence>
<dbReference type="InterPro" id="IPR052108">
    <property type="entry name" value="MEGF/SIB"/>
</dbReference>
<dbReference type="PROSITE" id="PS00010">
    <property type="entry name" value="ASX_HYDROXYL"/>
    <property type="match status" value="2"/>
</dbReference>
<dbReference type="Gene3D" id="2.170.300.10">
    <property type="entry name" value="Tie2 ligand-binding domain superfamily"/>
    <property type="match status" value="7"/>
</dbReference>
<keyword evidence="3" id="KW-0677">Repeat</keyword>
<dbReference type="Gene3D" id="2.10.25.10">
    <property type="entry name" value="Laminin"/>
    <property type="match status" value="5"/>
</dbReference>
<dbReference type="FunFam" id="2.10.25.10:FF:000010">
    <property type="entry name" value="Pro-epidermal growth factor"/>
    <property type="match status" value="1"/>
</dbReference>
<dbReference type="InterPro" id="IPR000742">
    <property type="entry name" value="EGF"/>
</dbReference>
<feature type="domain" description="EGF-like" evidence="6">
    <location>
        <begin position="194"/>
        <end position="230"/>
    </location>
</feature>
<protein>
    <submittedName>
        <fullName evidence="7">Multiple epidermal growth factor-like domains protein 6-like</fullName>
    </submittedName>
</protein>
<dbReference type="Pfam" id="PF00053">
    <property type="entry name" value="EGF_laminin"/>
    <property type="match status" value="5"/>
</dbReference>
<feature type="disulfide bond" evidence="5">
    <location>
        <begin position="327"/>
        <end position="336"/>
    </location>
</feature>
<name>A0A0P7UDZ2_SCLFO</name>
<dbReference type="FunFam" id="2.10.25.10:FF:000037">
    <property type="entry name" value="Signal peptide, CUB domain and EGF-like domain-containing 2"/>
    <property type="match status" value="1"/>
</dbReference>
<dbReference type="PROSITE" id="PS00022">
    <property type="entry name" value="EGF_1"/>
    <property type="match status" value="9"/>
</dbReference>
<reference evidence="7 8" key="1">
    <citation type="submission" date="2015-08" db="EMBL/GenBank/DDBJ databases">
        <title>The genome of the Asian arowana (Scleropages formosus).</title>
        <authorList>
            <person name="Tan M.H."/>
            <person name="Gan H.M."/>
            <person name="Croft L.J."/>
            <person name="Austin C.M."/>
        </authorList>
    </citation>
    <scope>NUCLEOTIDE SEQUENCE [LARGE SCALE GENOMIC DNA]</scope>
    <source>
        <strain evidence="7">Aro1</strain>
    </source>
</reference>
<keyword evidence="2" id="KW-0732">Signal</keyword>
<feature type="domain" description="EGF-like" evidence="6">
    <location>
        <begin position="894"/>
        <end position="924"/>
    </location>
</feature>
<dbReference type="SMART" id="SM00179">
    <property type="entry name" value="EGF_CA"/>
    <property type="match status" value="5"/>
</dbReference>
<dbReference type="SMART" id="SM00180">
    <property type="entry name" value="EGF_Lam"/>
    <property type="match status" value="9"/>
</dbReference>
<evidence type="ECO:0000313" key="8">
    <source>
        <dbReference type="Proteomes" id="UP000034805"/>
    </source>
</evidence>
<evidence type="ECO:0000256" key="2">
    <source>
        <dbReference type="ARBA" id="ARBA00022729"/>
    </source>
</evidence>
<dbReference type="InterPro" id="IPR001881">
    <property type="entry name" value="EGF-like_Ca-bd_dom"/>
</dbReference>
<dbReference type="InterPro" id="IPR049883">
    <property type="entry name" value="NOTCH1_EGF-like"/>
</dbReference>
<feature type="domain" description="EGF-like" evidence="6">
    <location>
        <begin position="301"/>
        <end position="337"/>
    </location>
</feature>
<dbReference type="SMART" id="SM00181">
    <property type="entry name" value="EGF"/>
    <property type="match status" value="16"/>
</dbReference>
<dbReference type="FunFam" id="2.10.25.10:FF:000240">
    <property type="entry name" value="Vitamin K-dependent protein S"/>
    <property type="match status" value="1"/>
</dbReference>
<evidence type="ECO:0000313" key="7">
    <source>
        <dbReference type="EMBL" id="KPP65994.1"/>
    </source>
</evidence>
<dbReference type="FunFam" id="2.10.25.10:FF:000119">
    <property type="entry name" value="vitamin K-dependent protein S"/>
    <property type="match status" value="1"/>
</dbReference>